<dbReference type="KEGG" id="ttk:TST_1106"/>
<proteinExistence type="predicted"/>
<protein>
    <recommendedName>
        <fullName evidence="5">DUF2520 domain-containing protein</fullName>
    </recommendedName>
</protein>
<name>A0A0S3QUC4_THET7</name>
<evidence type="ECO:0008006" key="5">
    <source>
        <dbReference type="Google" id="ProtNLM"/>
    </source>
</evidence>
<dbReference type="AlphaFoldDB" id="A0A0S3QUC4"/>
<dbReference type="OrthoDB" id="9810755at2"/>
<dbReference type="EMBL" id="AP013035">
    <property type="protein sequence ID" value="BAT71900.1"/>
    <property type="molecule type" value="Genomic_DNA"/>
</dbReference>
<feature type="domain" description="DUF2520" evidence="2">
    <location>
        <begin position="128"/>
        <end position="253"/>
    </location>
</feature>
<organism evidence="3 4">
    <name type="scientific">Thermosulfidibacter takaii (strain DSM 17441 / JCM 13301 / NBRC 103674 / ABI70S6)</name>
    <dbReference type="NCBI Taxonomy" id="1298851"/>
    <lineage>
        <taxon>Bacteria</taxon>
        <taxon>Pseudomonadati</taxon>
        <taxon>Thermosulfidibacterota</taxon>
        <taxon>Thermosulfidibacteria</taxon>
        <taxon>Thermosulfidibacterales</taxon>
        <taxon>Thermosulfidibacteraceae</taxon>
    </lineage>
</organism>
<dbReference type="Proteomes" id="UP000063234">
    <property type="component" value="Chromosome"/>
</dbReference>
<dbReference type="PANTHER" id="PTHR40459:SF1">
    <property type="entry name" value="CONSERVED HYPOTHETICAL ALANINE AND LEUCINE RICH PROTEIN"/>
    <property type="match status" value="1"/>
</dbReference>
<gene>
    <name evidence="3" type="ORF">TST_1106</name>
</gene>
<sequence length="267" mass="28830">MKVGFVGAGRVGLTLSAFFLDRGIEVRWIVAKSDPSFNRARAILRSEVSLLRDIGGGEPVDIIFLTVNDSAISEAANQVRAQFEESVLVHTSGAHSSEIIPGEGRASCHPLQSFADPASAVKLVPSTLFTVEGDELGLEKVKTLLSALGLEYVVIDSSSKPLYHAAAVIASNYLVTLMYHALETMKASGFPEDKGLRGLLALVKGTLQNIETLGVPDALTGPIARGDWETVKLHLRVLEDYPEPKNFYTCLTEFTAEMAGKQFPDLK</sequence>
<dbReference type="Gene3D" id="1.10.1040.20">
    <property type="entry name" value="ProC-like, C-terminal domain"/>
    <property type="match status" value="1"/>
</dbReference>
<dbReference type="InterPro" id="IPR036291">
    <property type="entry name" value="NAD(P)-bd_dom_sf"/>
</dbReference>
<evidence type="ECO:0000259" key="1">
    <source>
        <dbReference type="Pfam" id="PF10727"/>
    </source>
</evidence>
<dbReference type="Pfam" id="PF10727">
    <property type="entry name" value="Rossmann-like"/>
    <property type="match status" value="1"/>
</dbReference>
<dbReference type="PATRIC" id="fig|1298851.3.peg.1163"/>
<dbReference type="SUPFAM" id="SSF48179">
    <property type="entry name" value="6-phosphogluconate dehydrogenase C-terminal domain-like"/>
    <property type="match status" value="1"/>
</dbReference>
<feature type="domain" description="Putative oxidoreductase/dehydrogenase Rossmann-like" evidence="1">
    <location>
        <begin position="1"/>
        <end position="111"/>
    </location>
</feature>
<dbReference type="InterPro" id="IPR019665">
    <property type="entry name" value="OxRdtase/DH_put_Rossmann_dom"/>
</dbReference>
<dbReference type="SUPFAM" id="SSF51735">
    <property type="entry name" value="NAD(P)-binding Rossmann-fold domains"/>
    <property type="match status" value="1"/>
</dbReference>
<keyword evidence="4" id="KW-1185">Reference proteome</keyword>
<accession>A0A0S3QUC4</accession>
<dbReference type="PANTHER" id="PTHR40459">
    <property type="entry name" value="CONSERVED HYPOTHETICAL ALANINE AND LEUCINE RICH PROTEIN"/>
    <property type="match status" value="1"/>
</dbReference>
<dbReference type="RefSeq" id="WP_068549892.1">
    <property type="nucleotide sequence ID" value="NZ_AP013035.1"/>
</dbReference>
<reference evidence="4" key="1">
    <citation type="journal article" date="2018" name="Science">
        <title>A primordial and reversible TCA cycle in a facultatively chemolithoautotrophic thermophile.</title>
        <authorList>
            <person name="Nunoura T."/>
            <person name="Chikaraishi Y."/>
            <person name="Izaki R."/>
            <person name="Suwa T."/>
            <person name="Sato T."/>
            <person name="Harada T."/>
            <person name="Mori K."/>
            <person name="Kato Y."/>
            <person name="Miyazaki M."/>
            <person name="Shimamura S."/>
            <person name="Yanagawa K."/>
            <person name="Shuto A."/>
            <person name="Ohkouchi N."/>
            <person name="Fujita N."/>
            <person name="Takaki Y."/>
            <person name="Atomi H."/>
            <person name="Takai K."/>
        </authorList>
    </citation>
    <scope>NUCLEOTIDE SEQUENCE [LARGE SCALE GENOMIC DNA]</scope>
    <source>
        <strain evidence="4">DSM 17441 / JCM 13301 / NBRC 103674 / ABI70S6</strain>
    </source>
</reference>
<dbReference type="STRING" id="1298851.TST_1106"/>
<dbReference type="InterPro" id="IPR037108">
    <property type="entry name" value="TM1727-like_C_sf"/>
</dbReference>
<dbReference type="Gene3D" id="3.40.50.720">
    <property type="entry name" value="NAD(P)-binding Rossmann-like Domain"/>
    <property type="match status" value="1"/>
</dbReference>
<evidence type="ECO:0000313" key="4">
    <source>
        <dbReference type="Proteomes" id="UP000063234"/>
    </source>
</evidence>
<dbReference type="InterPro" id="IPR018931">
    <property type="entry name" value="DUF2520"/>
</dbReference>
<evidence type="ECO:0000313" key="3">
    <source>
        <dbReference type="EMBL" id="BAT71900.1"/>
    </source>
</evidence>
<dbReference type="InterPro" id="IPR008927">
    <property type="entry name" value="6-PGluconate_DH-like_C_sf"/>
</dbReference>
<dbReference type="Pfam" id="PF10728">
    <property type="entry name" value="DUF2520"/>
    <property type="match status" value="1"/>
</dbReference>
<evidence type="ECO:0000259" key="2">
    <source>
        <dbReference type="Pfam" id="PF10728"/>
    </source>
</evidence>